<accession>A0A369JMP6</accession>
<organism evidence="1 2">
    <name type="scientific">Hypsizygus marmoreus</name>
    <name type="common">White beech mushroom</name>
    <name type="synonym">Agaricus marmoreus</name>
    <dbReference type="NCBI Taxonomy" id="39966"/>
    <lineage>
        <taxon>Eukaryota</taxon>
        <taxon>Fungi</taxon>
        <taxon>Dikarya</taxon>
        <taxon>Basidiomycota</taxon>
        <taxon>Agaricomycotina</taxon>
        <taxon>Agaricomycetes</taxon>
        <taxon>Agaricomycetidae</taxon>
        <taxon>Agaricales</taxon>
        <taxon>Tricholomatineae</taxon>
        <taxon>Lyophyllaceae</taxon>
        <taxon>Hypsizygus</taxon>
    </lineage>
</organism>
<sequence length="162" mass="17936">MKFAEESQRTTKYYLLEHYAHAWDKAFTVTTIQAVFCWTGIWPVDHTVIEESVFEPAINTTIQSAQPVPITPQGLLPNFGYPSSSVDDPIEEPFLNADESSSGMANLASHEDILIRLNMPTVLAAATEQTAPAPGLLAMIELPTTPAYRLANYSGFHQILRK</sequence>
<protein>
    <submittedName>
        <fullName evidence="1">Uncharacterized protein</fullName>
    </submittedName>
</protein>
<dbReference type="InParanoid" id="A0A369JMP6"/>
<gene>
    <name evidence="1" type="ORF">Hypma_011316</name>
</gene>
<comment type="caution">
    <text evidence="1">The sequence shown here is derived from an EMBL/GenBank/DDBJ whole genome shotgun (WGS) entry which is preliminary data.</text>
</comment>
<name>A0A369JMP6_HYPMA</name>
<evidence type="ECO:0000313" key="1">
    <source>
        <dbReference type="EMBL" id="RDB20953.1"/>
    </source>
</evidence>
<keyword evidence="2" id="KW-1185">Reference proteome</keyword>
<dbReference type="Proteomes" id="UP000076154">
    <property type="component" value="Unassembled WGS sequence"/>
</dbReference>
<reference evidence="1" key="1">
    <citation type="submission" date="2018-04" db="EMBL/GenBank/DDBJ databases">
        <title>Whole genome sequencing of Hypsizygus marmoreus.</title>
        <authorList>
            <person name="Choi I.-G."/>
            <person name="Min B."/>
            <person name="Kim J.-G."/>
            <person name="Kim S."/>
            <person name="Oh Y.-L."/>
            <person name="Kong W.-S."/>
            <person name="Park H."/>
            <person name="Jeong J."/>
            <person name="Song E.-S."/>
        </authorList>
    </citation>
    <scope>NUCLEOTIDE SEQUENCE [LARGE SCALE GENOMIC DNA]</scope>
    <source>
        <strain evidence="1">51987-8</strain>
    </source>
</reference>
<dbReference type="AlphaFoldDB" id="A0A369JMP6"/>
<dbReference type="EMBL" id="LUEZ02000055">
    <property type="protein sequence ID" value="RDB20953.1"/>
    <property type="molecule type" value="Genomic_DNA"/>
</dbReference>
<evidence type="ECO:0000313" key="2">
    <source>
        <dbReference type="Proteomes" id="UP000076154"/>
    </source>
</evidence>
<proteinExistence type="predicted"/>
<dbReference type="OrthoDB" id="3158924at2759"/>